<feature type="region of interest" description="Disordered" evidence="1">
    <location>
        <begin position="182"/>
        <end position="201"/>
    </location>
</feature>
<evidence type="ECO:0000313" key="2">
    <source>
        <dbReference type="EMBL" id="TFY76659.1"/>
    </source>
</evidence>
<reference evidence="2 3" key="1">
    <citation type="submission" date="2019-02" db="EMBL/GenBank/DDBJ databases">
        <title>Genome sequencing of the rare red list fungi Hericium alpestre (H. flagellum).</title>
        <authorList>
            <person name="Buettner E."/>
            <person name="Kellner H."/>
        </authorList>
    </citation>
    <scope>NUCLEOTIDE SEQUENCE [LARGE SCALE GENOMIC DNA]</scope>
    <source>
        <strain evidence="2 3">DSM 108284</strain>
    </source>
</reference>
<evidence type="ECO:0000256" key="1">
    <source>
        <dbReference type="SAM" id="MobiDB-lite"/>
    </source>
</evidence>
<accession>A0A4Y9ZT52</accession>
<protein>
    <submittedName>
        <fullName evidence="2">Uncharacterized protein</fullName>
    </submittedName>
</protein>
<dbReference type="EMBL" id="SFCI01001138">
    <property type="protein sequence ID" value="TFY76659.1"/>
    <property type="molecule type" value="Genomic_DNA"/>
</dbReference>
<organism evidence="2 3">
    <name type="scientific">Hericium alpestre</name>
    <dbReference type="NCBI Taxonomy" id="135208"/>
    <lineage>
        <taxon>Eukaryota</taxon>
        <taxon>Fungi</taxon>
        <taxon>Dikarya</taxon>
        <taxon>Basidiomycota</taxon>
        <taxon>Agaricomycotina</taxon>
        <taxon>Agaricomycetes</taxon>
        <taxon>Russulales</taxon>
        <taxon>Hericiaceae</taxon>
        <taxon>Hericium</taxon>
    </lineage>
</organism>
<dbReference type="AlphaFoldDB" id="A0A4Y9ZT52"/>
<sequence length="201" mass="22732">MPQLSDEYLMPFTEEFRRKIAQTMAFGWLVDENKLCQIALTSDGKYQGLVKWTKEYEDEQRKSNRWSDEDVLSEKTADLHVAIYRKMLQIKRKYTRPDSHLSDMSFCRVWIATRMASRGSISARPSHPSGPIAYSADAGVDPSEGADFWFYMNAFPDGNVEVDRVDADCEKILKPLLFLDPSCEPDGAGADEAEGSGTKAE</sequence>
<proteinExistence type="predicted"/>
<dbReference type="Proteomes" id="UP000298061">
    <property type="component" value="Unassembled WGS sequence"/>
</dbReference>
<comment type="caution">
    <text evidence="2">The sequence shown here is derived from an EMBL/GenBank/DDBJ whole genome shotgun (WGS) entry which is preliminary data.</text>
</comment>
<keyword evidence="3" id="KW-1185">Reference proteome</keyword>
<name>A0A4Y9ZT52_9AGAM</name>
<evidence type="ECO:0000313" key="3">
    <source>
        <dbReference type="Proteomes" id="UP000298061"/>
    </source>
</evidence>
<gene>
    <name evidence="2" type="ORF">EWM64_g7353</name>
</gene>